<dbReference type="Pfam" id="PF01925">
    <property type="entry name" value="TauE"/>
    <property type="match status" value="1"/>
</dbReference>
<feature type="transmembrane region" description="Helical" evidence="8">
    <location>
        <begin position="218"/>
        <end position="238"/>
    </location>
</feature>
<dbReference type="InterPro" id="IPR002781">
    <property type="entry name" value="TM_pro_TauE-like"/>
</dbReference>
<keyword evidence="3" id="KW-0813">Transport</keyword>
<dbReference type="PANTHER" id="PTHR30269:SF37">
    <property type="entry name" value="MEMBRANE TRANSPORTER PROTEIN"/>
    <property type="match status" value="1"/>
</dbReference>
<reference evidence="9 10" key="1">
    <citation type="submission" date="2020-08" db="EMBL/GenBank/DDBJ databases">
        <title>Genome sequence of Rhodobacteraceae bacterium Lw-13e.</title>
        <authorList>
            <person name="Poehlein A."/>
            <person name="Wolter L."/>
            <person name="Daniel R."/>
            <person name="Brinkhoff T."/>
        </authorList>
    </citation>
    <scope>NUCLEOTIDE SEQUENCE [LARGE SCALE GENOMIC DNA]</scope>
    <source>
        <strain evidence="9 10">Lw-13e</strain>
    </source>
</reference>
<proteinExistence type="inferred from homology"/>
<dbReference type="KEGG" id="palw:PSAL_028140"/>
<feature type="transmembrane region" description="Helical" evidence="8">
    <location>
        <begin position="95"/>
        <end position="113"/>
    </location>
</feature>
<feature type="transmembrane region" description="Helical" evidence="8">
    <location>
        <begin position="161"/>
        <end position="181"/>
    </location>
</feature>
<gene>
    <name evidence="9" type="ORF">PSAL_028140</name>
</gene>
<evidence type="ECO:0000256" key="6">
    <source>
        <dbReference type="ARBA" id="ARBA00022989"/>
    </source>
</evidence>
<evidence type="ECO:0000256" key="2">
    <source>
        <dbReference type="ARBA" id="ARBA00009142"/>
    </source>
</evidence>
<comment type="similarity">
    <text evidence="2 8">Belongs to the 4-toluene sulfonate uptake permease (TSUP) (TC 2.A.102) family.</text>
</comment>
<keyword evidence="6 8" id="KW-1133">Transmembrane helix</keyword>
<evidence type="ECO:0000256" key="8">
    <source>
        <dbReference type="RuleBase" id="RU363041"/>
    </source>
</evidence>
<dbReference type="GO" id="GO:0005886">
    <property type="term" value="C:plasma membrane"/>
    <property type="evidence" value="ECO:0007669"/>
    <property type="project" value="UniProtKB-SubCell"/>
</dbReference>
<dbReference type="Proteomes" id="UP000283786">
    <property type="component" value="Chromosome"/>
</dbReference>
<evidence type="ECO:0000313" key="10">
    <source>
        <dbReference type="Proteomes" id="UP000283786"/>
    </source>
</evidence>
<evidence type="ECO:0000256" key="3">
    <source>
        <dbReference type="ARBA" id="ARBA00022448"/>
    </source>
</evidence>
<keyword evidence="5 8" id="KW-0812">Transmembrane</keyword>
<evidence type="ECO:0000256" key="1">
    <source>
        <dbReference type="ARBA" id="ARBA00004651"/>
    </source>
</evidence>
<evidence type="ECO:0000256" key="7">
    <source>
        <dbReference type="ARBA" id="ARBA00023136"/>
    </source>
</evidence>
<feature type="transmembrane region" description="Helical" evidence="8">
    <location>
        <begin position="125"/>
        <end position="149"/>
    </location>
</feature>
<feature type="transmembrane region" description="Helical" evidence="8">
    <location>
        <begin position="188"/>
        <end position="206"/>
    </location>
</feature>
<sequence length="242" mass="25019">MEQLLPISIAVFLAAVLRGLTGFGFAMAAVPAMSLFIPPASAVTVAILLQSLVGLRDSVTQRHLANWKALVPMSIGAVVGTPLGIFALTRLSPETMRVLLAVVVGLGLVALVMKVKLPQTRNSALGAGALAGLFSGLAAMPAPPVLAYFLGTGTRAVETRASMLIFFFLTSLFTLPGLIWAGEVDRATLIEALVALPALLLGTWAGGRAFGWLTEASYRTAAIVLLAVMAALSALRGLGGLL</sequence>
<keyword evidence="4 8" id="KW-1003">Cell membrane</keyword>
<feature type="transmembrane region" description="Helical" evidence="8">
    <location>
        <begin position="7"/>
        <end position="30"/>
    </location>
</feature>
<feature type="transmembrane region" description="Helical" evidence="8">
    <location>
        <begin position="36"/>
        <end position="55"/>
    </location>
</feature>
<dbReference type="AlphaFoldDB" id="A0A418SFV4"/>
<evidence type="ECO:0000256" key="5">
    <source>
        <dbReference type="ARBA" id="ARBA00022692"/>
    </source>
</evidence>
<evidence type="ECO:0000256" key="4">
    <source>
        <dbReference type="ARBA" id="ARBA00022475"/>
    </source>
</evidence>
<keyword evidence="10" id="KW-1185">Reference proteome</keyword>
<feature type="transmembrane region" description="Helical" evidence="8">
    <location>
        <begin position="67"/>
        <end position="89"/>
    </location>
</feature>
<dbReference type="PANTHER" id="PTHR30269">
    <property type="entry name" value="TRANSMEMBRANE PROTEIN YFCA"/>
    <property type="match status" value="1"/>
</dbReference>
<dbReference type="OrthoDB" id="7345770at2"/>
<protein>
    <recommendedName>
        <fullName evidence="8">Probable membrane transporter protein</fullName>
    </recommendedName>
</protein>
<comment type="subcellular location">
    <subcellularLocation>
        <location evidence="1 8">Cell membrane</location>
        <topology evidence="1 8">Multi-pass membrane protein</topology>
    </subcellularLocation>
</comment>
<evidence type="ECO:0000313" key="9">
    <source>
        <dbReference type="EMBL" id="QPM91560.1"/>
    </source>
</evidence>
<dbReference type="EMBL" id="CP060436">
    <property type="protein sequence ID" value="QPM91560.1"/>
    <property type="molecule type" value="Genomic_DNA"/>
</dbReference>
<name>A0A418SFV4_9RHOB</name>
<accession>A0A418SFV4</accession>
<keyword evidence="7 8" id="KW-0472">Membrane</keyword>
<dbReference type="RefSeq" id="WP_119839211.1">
    <property type="nucleotide sequence ID" value="NZ_CP060436.1"/>
</dbReference>
<organism evidence="9 10">
    <name type="scientific">Pseudooceanicola algae</name>
    <dbReference type="NCBI Taxonomy" id="1537215"/>
    <lineage>
        <taxon>Bacteria</taxon>
        <taxon>Pseudomonadati</taxon>
        <taxon>Pseudomonadota</taxon>
        <taxon>Alphaproteobacteria</taxon>
        <taxon>Rhodobacterales</taxon>
        <taxon>Paracoccaceae</taxon>
        <taxon>Pseudooceanicola</taxon>
    </lineage>
</organism>
<dbReference type="InterPro" id="IPR052017">
    <property type="entry name" value="TSUP"/>
</dbReference>